<dbReference type="InterPro" id="IPR006047">
    <property type="entry name" value="GH13_cat_dom"/>
</dbReference>
<dbReference type="Gene3D" id="2.60.40.1180">
    <property type="entry name" value="Golgi alpha-mannosidase II"/>
    <property type="match status" value="1"/>
</dbReference>
<dbReference type="SUPFAM" id="SSF51445">
    <property type="entry name" value="(Trans)glycosidases"/>
    <property type="match status" value="1"/>
</dbReference>
<dbReference type="Gene3D" id="3.20.20.80">
    <property type="entry name" value="Glycosidases"/>
    <property type="match status" value="1"/>
</dbReference>
<protein>
    <submittedName>
        <fullName evidence="2">Maltose alpha-D-glucosyltransferase/ alpha-amylase</fullName>
    </submittedName>
</protein>
<keyword evidence="2" id="KW-0808">Transferase</keyword>
<dbReference type="RefSeq" id="WP_245756070.1">
    <property type="nucleotide sequence ID" value="NZ_FOOT01000001.1"/>
</dbReference>
<dbReference type="PANTHER" id="PTHR10357:SF219">
    <property type="entry name" value="MALTOSE ALPHA-D-GLUCOSYLTRANSFERASE"/>
    <property type="match status" value="1"/>
</dbReference>
<dbReference type="AlphaFoldDB" id="A0A1I2MWG6"/>
<keyword evidence="3" id="KW-1185">Reference proteome</keyword>
<dbReference type="EMBL" id="FOOT01000001">
    <property type="protein sequence ID" value="SFF95783.1"/>
    <property type="molecule type" value="Genomic_DNA"/>
</dbReference>
<dbReference type="InterPro" id="IPR045857">
    <property type="entry name" value="O16G_dom_2"/>
</dbReference>
<dbReference type="PANTHER" id="PTHR10357">
    <property type="entry name" value="ALPHA-AMYLASE FAMILY MEMBER"/>
    <property type="match status" value="1"/>
</dbReference>
<dbReference type="CDD" id="cd11334">
    <property type="entry name" value="AmyAc_TreS"/>
    <property type="match status" value="1"/>
</dbReference>
<dbReference type="Pfam" id="PF00128">
    <property type="entry name" value="Alpha-amylase"/>
    <property type="match status" value="1"/>
</dbReference>
<organism evidence="2 3">
    <name type="scientific">Pontibacter chinhatensis</name>
    <dbReference type="NCBI Taxonomy" id="1436961"/>
    <lineage>
        <taxon>Bacteria</taxon>
        <taxon>Pseudomonadati</taxon>
        <taxon>Bacteroidota</taxon>
        <taxon>Cytophagia</taxon>
        <taxon>Cytophagales</taxon>
        <taxon>Hymenobacteraceae</taxon>
        <taxon>Pontibacter</taxon>
    </lineage>
</organism>
<gene>
    <name evidence="2" type="ORF">SAMN05421739_101505</name>
</gene>
<dbReference type="InterPro" id="IPR054049">
    <property type="entry name" value="SupH-like_C"/>
</dbReference>
<feature type="domain" description="Glycosyl hydrolase family 13 catalytic" evidence="1">
    <location>
        <begin position="35"/>
        <end position="428"/>
    </location>
</feature>
<proteinExistence type="predicted"/>
<evidence type="ECO:0000313" key="2">
    <source>
        <dbReference type="EMBL" id="SFF95783.1"/>
    </source>
</evidence>
<dbReference type="STRING" id="1436961.SAMN05421739_101505"/>
<dbReference type="SUPFAM" id="SSF51011">
    <property type="entry name" value="Glycosyl hydrolase domain"/>
    <property type="match status" value="1"/>
</dbReference>
<dbReference type="GO" id="GO:0005975">
    <property type="term" value="P:carbohydrate metabolic process"/>
    <property type="evidence" value="ECO:0007669"/>
    <property type="project" value="InterPro"/>
</dbReference>
<dbReference type="Gene3D" id="3.90.400.10">
    <property type="entry name" value="Oligo-1,6-glucosidase, Domain 2"/>
    <property type="match status" value="1"/>
</dbReference>
<dbReference type="InterPro" id="IPR017853">
    <property type="entry name" value="GH"/>
</dbReference>
<dbReference type="Pfam" id="PF22157">
    <property type="entry name" value="SupH-like_C"/>
    <property type="match status" value="1"/>
</dbReference>
<name>A0A1I2MWG6_9BACT</name>
<dbReference type="SMART" id="SM00642">
    <property type="entry name" value="Aamy"/>
    <property type="match status" value="1"/>
</dbReference>
<dbReference type="InterPro" id="IPR013780">
    <property type="entry name" value="Glyco_hydro_b"/>
</dbReference>
<sequence>MLAAVQGTKYFTTYYLPMHPTMTQELWYKNAIIYSLDLETFMDYNGDGVGDFQGLARRLDYLHALGVDTLWLAPFQPTPNQDNGYDIKDYYGVDPRHGSSGNFVEFMHQANKRGMKVIIDLVANHTSIEHPWFQDARSSKDAKHRDWYVWSEEKPEDWDEGMVFPGVQKSTWTYDNKAKAYYHHRFYKFQPDLNMDNPEVRAEINRIIGFWLELGVAGFRVDAVPFMLESHQGGKQNPKYNFDYLRDLRRFLQWRKGDAVLLGEANVLPKESKEYFGYEGSGIHLMFNFYVNQYMFYALATADIEPLKEALEATRITFPTSQWAHFLRNHDELDLGRLTEEQRQRVFDRFGPEEHMQLYHRGIRRRLSPMLGNRQQTELAYSLMFSLPGTPVIRYGDEIGMGDNLELKERDAVRTPMQWSGDKQAGFSEADKLVHPVIEEGPYAYHHVNVETQRRTPDSLLNWMTTMIRLRHECTEIGWGDWKLLETGNKYILGMHYSWQDSSLLIFHNFDEKAHEAILDQKEHKEHRLIDLMRNVESHADEKGRHCITLEAYGYRWFRTADLSHLLQKG</sequence>
<accession>A0A1I2MWG6</accession>
<dbReference type="GO" id="GO:0016740">
    <property type="term" value="F:transferase activity"/>
    <property type="evidence" value="ECO:0007669"/>
    <property type="project" value="UniProtKB-KW"/>
</dbReference>
<dbReference type="Proteomes" id="UP000198724">
    <property type="component" value="Unassembled WGS sequence"/>
</dbReference>
<evidence type="ECO:0000259" key="1">
    <source>
        <dbReference type="SMART" id="SM00642"/>
    </source>
</evidence>
<evidence type="ECO:0000313" key="3">
    <source>
        <dbReference type="Proteomes" id="UP000198724"/>
    </source>
</evidence>
<reference evidence="3" key="1">
    <citation type="submission" date="2016-10" db="EMBL/GenBank/DDBJ databases">
        <authorList>
            <person name="Varghese N."/>
            <person name="Submissions S."/>
        </authorList>
    </citation>
    <scope>NUCLEOTIDE SEQUENCE [LARGE SCALE GENOMIC DNA]</scope>
    <source>
        <strain evidence="3">LP51</strain>
    </source>
</reference>